<organism evidence="1 2">
    <name type="scientific">Halorarum halophilum</name>
    <dbReference type="NCBI Taxonomy" id="2743090"/>
    <lineage>
        <taxon>Archaea</taxon>
        <taxon>Methanobacteriati</taxon>
        <taxon>Methanobacteriota</taxon>
        <taxon>Stenosarchaea group</taxon>
        <taxon>Halobacteria</taxon>
        <taxon>Halobacteriales</taxon>
        <taxon>Haloferacaceae</taxon>
        <taxon>Halorarum</taxon>
    </lineage>
</organism>
<dbReference type="KEGG" id="halg:HUG10_11755"/>
<dbReference type="EMBL" id="CP058529">
    <property type="protein sequence ID" value="QLG28183.1"/>
    <property type="molecule type" value="Genomic_DNA"/>
</dbReference>
<gene>
    <name evidence="1" type="ORF">HUG10_11755</name>
</gene>
<dbReference type="AlphaFoldDB" id="A0A7D5L2U3"/>
<reference evidence="1 2" key="1">
    <citation type="submission" date="2020-07" db="EMBL/GenBank/DDBJ databases">
        <title>Gai3-2, isolated from salt lake.</title>
        <authorList>
            <person name="Cui H."/>
            <person name="Shi X."/>
        </authorList>
    </citation>
    <scope>NUCLEOTIDE SEQUENCE [LARGE SCALE GENOMIC DNA]</scope>
    <source>
        <strain evidence="1 2">Gai3-2</strain>
    </source>
</reference>
<proteinExistence type="predicted"/>
<protein>
    <submittedName>
        <fullName evidence="1">Uncharacterized protein</fullName>
    </submittedName>
</protein>
<keyword evidence="2" id="KW-1185">Reference proteome</keyword>
<dbReference type="Proteomes" id="UP000509750">
    <property type="component" value="Chromosome"/>
</dbReference>
<name>A0A7D5L2U3_9EURY</name>
<dbReference type="OrthoDB" id="271486at2157"/>
<sequence>MDSSYLTGPVPRIEAKPEHLELISKARTAEAMMLDYPHARRLEQNGVDLSELDAKVILTSTIPDEELEEWFPERELALAERIGADAIVPCDRPVYDRDSRAQRIETIQTYVADLSDIVPRFQAAGVETVPLVKGETEFERGLCYNAFDELGCSRVAYYCVQYFSYGFRYQALLDRIQRISLEYNPDNMMLIGFQSENLVSEFPPCITGVAGQRWLRKSNPRNVSIEKSALDYDRWSRQVTSALCIGQPPLHAFEDARGWA</sequence>
<evidence type="ECO:0000313" key="2">
    <source>
        <dbReference type="Proteomes" id="UP000509750"/>
    </source>
</evidence>
<dbReference type="GeneID" id="56029518"/>
<dbReference type="RefSeq" id="WP_179169758.1">
    <property type="nucleotide sequence ID" value="NZ_CP058529.1"/>
</dbReference>
<evidence type="ECO:0000313" key="1">
    <source>
        <dbReference type="EMBL" id="QLG28183.1"/>
    </source>
</evidence>
<accession>A0A7D5L2U3</accession>